<reference evidence="6" key="1">
    <citation type="journal article" date="2019" name="Int. J. Syst. Evol. Microbiol.">
        <title>The Global Catalogue of Microorganisms (GCM) 10K type strain sequencing project: providing services to taxonomists for standard genome sequencing and annotation.</title>
        <authorList>
            <consortium name="The Broad Institute Genomics Platform"/>
            <consortium name="The Broad Institute Genome Sequencing Center for Infectious Disease"/>
            <person name="Wu L."/>
            <person name="Ma J."/>
        </authorList>
    </citation>
    <scope>NUCLEOTIDE SEQUENCE [LARGE SCALE GENOMIC DNA]</scope>
    <source>
        <strain evidence="6">JCM 17986</strain>
    </source>
</reference>
<dbReference type="RefSeq" id="WP_345676913.1">
    <property type="nucleotide sequence ID" value="NZ_BAABHS010000013.1"/>
</dbReference>
<dbReference type="InterPro" id="IPR000683">
    <property type="entry name" value="Gfo/Idh/MocA-like_OxRdtase_N"/>
</dbReference>
<comment type="similarity">
    <text evidence="1">Belongs to the Gfo/Idh/MocA family.</text>
</comment>
<dbReference type="InterPro" id="IPR036291">
    <property type="entry name" value="NAD(P)-bd_dom_sf"/>
</dbReference>
<evidence type="ECO:0000256" key="1">
    <source>
        <dbReference type="ARBA" id="ARBA00010928"/>
    </source>
</evidence>
<keyword evidence="2" id="KW-0560">Oxidoreductase</keyword>
<gene>
    <name evidence="5" type="ORF">GCM10023205_39880</name>
</gene>
<organism evidence="5 6">
    <name type="scientific">Yinghuangia aomiensis</name>
    <dbReference type="NCBI Taxonomy" id="676205"/>
    <lineage>
        <taxon>Bacteria</taxon>
        <taxon>Bacillati</taxon>
        <taxon>Actinomycetota</taxon>
        <taxon>Actinomycetes</taxon>
        <taxon>Kitasatosporales</taxon>
        <taxon>Streptomycetaceae</taxon>
        <taxon>Yinghuangia</taxon>
    </lineage>
</organism>
<dbReference type="Proteomes" id="UP001500466">
    <property type="component" value="Unassembled WGS sequence"/>
</dbReference>
<evidence type="ECO:0000259" key="3">
    <source>
        <dbReference type="Pfam" id="PF01408"/>
    </source>
</evidence>
<dbReference type="PANTHER" id="PTHR43708:SF5">
    <property type="entry name" value="CONSERVED EXPRESSED OXIDOREDUCTASE (EUROFUNG)-RELATED"/>
    <property type="match status" value="1"/>
</dbReference>
<dbReference type="SUPFAM" id="SSF51735">
    <property type="entry name" value="NAD(P)-binding Rossmann-fold domains"/>
    <property type="match status" value="1"/>
</dbReference>
<evidence type="ECO:0000256" key="2">
    <source>
        <dbReference type="ARBA" id="ARBA00023002"/>
    </source>
</evidence>
<dbReference type="InterPro" id="IPR055170">
    <property type="entry name" value="GFO_IDH_MocA-like_dom"/>
</dbReference>
<name>A0ABP9HGN2_9ACTN</name>
<dbReference type="EMBL" id="BAABHS010000013">
    <property type="protein sequence ID" value="GAA4970374.1"/>
    <property type="molecule type" value="Genomic_DNA"/>
</dbReference>
<comment type="caution">
    <text evidence="5">The sequence shown here is derived from an EMBL/GenBank/DDBJ whole genome shotgun (WGS) entry which is preliminary data.</text>
</comment>
<keyword evidence="6" id="KW-1185">Reference proteome</keyword>
<dbReference type="Pfam" id="PF01408">
    <property type="entry name" value="GFO_IDH_MocA"/>
    <property type="match status" value="1"/>
</dbReference>
<evidence type="ECO:0000259" key="4">
    <source>
        <dbReference type="Pfam" id="PF22725"/>
    </source>
</evidence>
<dbReference type="Gene3D" id="3.30.360.10">
    <property type="entry name" value="Dihydrodipicolinate Reductase, domain 2"/>
    <property type="match status" value="1"/>
</dbReference>
<feature type="domain" description="Gfo/Idh/MocA-like oxidoreductase N-terminal" evidence="3">
    <location>
        <begin position="10"/>
        <end position="128"/>
    </location>
</feature>
<protein>
    <submittedName>
        <fullName evidence="5">Gfo/Idh/MocA family oxidoreductase</fullName>
    </submittedName>
</protein>
<dbReference type="PANTHER" id="PTHR43708">
    <property type="entry name" value="CONSERVED EXPRESSED OXIDOREDUCTASE (EUROFUNG)"/>
    <property type="match status" value="1"/>
</dbReference>
<proteinExistence type="inferred from homology"/>
<dbReference type="Gene3D" id="3.40.50.720">
    <property type="entry name" value="NAD(P)-binding Rossmann-like Domain"/>
    <property type="match status" value="1"/>
</dbReference>
<dbReference type="Pfam" id="PF22725">
    <property type="entry name" value="GFO_IDH_MocA_C3"/>
    <property type="match status" value="1"/>
</dbReference>
<dbReference type="InterPro" id="IPR051317">
    <property type="entry name" value="Gfo/Idh/MocA_oxidoreduct"/>
</dbReference>
<feature type="domain" description="GFO/IDH/MocA-like oxidoreductase" evidence="4">
    <location>
        <begin position="138"/>
        <end position="259"/>
    </location>
</feature>
<sequence length="355" mass="37750">MTGTTTKPLRAALLGYGLGGAAFHAPFLAALPDFDLAAVVTGNPERAAEVRRRYPDTDVVASAAELFGRAADFDLAVVTVPNRFHAPLAREALDAGLHVVVDKPFAGTAADGRDLAALAAARDRLLCVFQNRRWDGDFRTLRGLIDRGDLGDVLRFESRFERWRPEAALDAWKEDTDPAALGGILYDLGSHLIDQAVALFGKPLSVYAELERRRPGVGVDDDTFIALSHAGGERSHLWTSAVAADLGPRLRVLGSKAAYVKYGLDVQEAALRAGTPAAGPDWGTEEPGAWGRIGTPGETVPVPTLPGAYQDFYTGIAAAIHDGTPPPVPLTESITVLEVIEAAQRSAREGSAVEL</sequence>
<evidence type="ECO:0000313" key="6">
    <source>
        <dbReference type="Proteomes" id="UP001500466"/>
    </source>
</evidence>
<accession>A0ABP9HGN2</accession>
<dbReference type="SUPFAM" id="SSF55347">
    <property type="entry name" value="Glyceraldehyde-3-phosphate dehydrogenase-like, C-terminal domain"/>
    <property type="match status" value="1"/>
</dbReference>
<evidence type="ECO:0000313" key="5">
    <source>
        <dbReference type="EMBL" id="GAA4970374.1"/>
    </source>
</evidence>